<comment type="caution">
    <text evidence="3">The sequence shown here is derived from an EMBL/GenBank/DDBJ whole genome shotgun (WGS) entry which is preliminary data.</text>
</comment>
<keyword evidence="2" id="KW-0812">Transmembrane</keyword>
<organism evidence="3 4">
    <name type="scientific">Anisodus tanguticus</name>
    <dbReference type="NCBI Taxonomy" id="243964"/>
    <lineage>
        <taxon>Eukaryota</taxon>
        <taxon>Viridiplantae</taxon>
        <taxon>Streptophyta</taxon>
        <taxon>Embryophyta</taxon>
        <taxon>Tracheophyta</taxon>
        <taxon>Spermatophyta</taxon>
        <taxon>Magnoliopsida</taxon>
        <taxon>eudicotyledons</taxon>
        <taxon>Gunneridae</taxon>
        <taxon>Pentapetalae</taxon>
        <taxon>asterids</taxon>
        <taxon>lamiids</taxon>
        <taxon>Solanales</taxon>
        <taxon>Solanaceae</taxon>
        <taxon>Solanoideae</taxon>
        <taxon>Hyoscyameae</taxon>
        <taxon>Anisodus</taxon>
    </lineage>
</organism>
<dbReference type="GO" id="GO:0006357">
    <property type="term" value="P:regulation of transcription by RNA polymerase II"/>
    <property type="evidence" value="ECO:0007669"/>
    <property type="project" value="InterPro"/>
</dbReference>
<protein>
    <submittedName>
        <fullName evidence="3">Uncharacterized protein</fullName>
    </submittedName>
</protein>
<dbReference type="GO" id="GO:0016592">
    <property type="term" value="C:mediator complex"/>
    <property type="evidence" value="ECO:0007669"/>
    <property type="project" value="InterPro"/>
</dbReference>
<dbReference type="PANTHER" id="PTHR21428:SF11">
    <property type="entry name" value="MEDIATOR OF RNA POLYMERASE II TRANSCRIPTION SUBUNIT 7"/>
    <property type="match status" value="1"/>
</dbReference>
<dbReference type="EMBL" id="JAVYJV010000017">
    <property type="protein sequence ID" value="KAK4348998.1"/>
    <property type="molecule type" value="Genomic_DNA"/>
</dbReference>
<name>A0AAE1UXS4_9SOLA</name>
<accession>A0AAE1UXS4</accession>
<dbReference type="GO" id="GO:0003712">
    <property type="term" value="F:transcription coregulator activity"/>
    <property type="evidence" value="ECO:0007669"/>
    <property type="project" value="InterPro"/>
</dbReference>
<evidence type="ECO:0000313" key="3">
    <source>
        <dbReference type="EMBL" id="KAK4348998.1"/>
    </source>
</evidence>
<keyword evidence="2" id="KW-0472">Membrane</keyword>
<dbReference type="Proteomes" id="UP001291623">
    <property type="component" value="Unassembled WGS sequence"/>
</dbReference>
<evidence type="ECO:0000313" key="4">
    <source>
        <dbReference type="Proteomes" id="UP001291623"/>
    </source>
</evidence>
<reference evidence="3" key="1">
    <citation type="submission" date="2023-12" db="EMBL/GenBank/DDBJ databases">
        <title>Genome assembly of Anisodus tanguticus.</title>
        <authorList>
            <person name="Wang Y.-J."/>
        </authorList>
    </citation>
    <scope>NUCLEOTIDE SEQUENCE</scope>
    <source>
        <strain evidence="3">KB-2021</strain>
        <tissue evidence="3">Leaf</tissue>
    </source>
</reference>
<sequence>MSPEISFRCYLSLVIKVFFLILLIHVTYFKKELRALNRELQLHILELADVLVERPSQYAKESGRDISDIQELAPPTQFFASSPGSSHTYPYSRTSDTAT</sequence>
<evidence type="ECO:0000256" key="2">
    <source>
        <dbReference type="SAM" id="Phobius"/>
    </source>
</evidence>
<dbReference type="InterPro" id="IPR009244">
    <property type="entry name" value="Mediatior_Med7"/>
</dbReference>
<keyword evidence="4" id="KW-1185">Reference proteome</keyword>
<feature type="compositionally biased region" description="Polar residues" evidence="1">
    <location>
        <begin position="78"/>
        <end position="99"/>
    </location>
</feature>
<proteinExistence type="predicted"/>
<dbReference type="PANTHER" id="PTHR21428">
    <property type="entry name" value="MEDIATOR OF RNA POLYMERASE II TRANSCRIPTION SUBUNIT 7"/>
    <property type="match status" value="1"/>
</dbReference>
<keyword evidence="2" id="KW-1133">Transmembrane helix</keyword>
<dbReference type="GO" id="GO:0070847">
    <property type="term" value="C:core mediator complex"/>
    <property type="evidence" value="ECO:0007669"/>
    <property type="project" value="TreeGrafter"/>
</dbReference>
<feature type="transmembrane region" description="Helical" evidence="2">
    <location>
        <begin position="12"/>
        <end position="29"/>
    </location>
</feature>
<dbReference type="AlphaFoldDB" id="A0AAE1UXS4"/>
<feature type="region of interest" description="Disordered" evidence="1">
    <location>
        <begin position="76"/>
        <end position="99"/>
    </location>
</feature>
<gene>
    <name evidence="3" type="ORF">RND71_031753</name>
</gene>
<evidence type="ECO:0000256" key="1">
    <source>
        <dbReference type="SAM" id="MobiDB-lite"/>
    </source>
</evidence>